<dbReference type="Proteomes" id="UP000230646">
    <property type="component" value="Unassembled WGS sequence"/>
</dbReference>
<accession>A0A2M8CGI5</accession>
<dbReference type="EMBL" id="MNYY01000044">
    <property type="protein sequence ID" value="OIP72533.1"/>
    <property type="molecule type" value="Genomic_DNA"/>
</dbReference>
<evidence type="ECO:0000259" key="1">
    <source>
        <dbReference type="Pfam" id="PF09413"/>
    </source>
</evidence>
<evidence type="ECO:0000313" key="4">
    <source>
        <dbReference type="EMBL" id="PIY33501.1"/>
    </source>
</evidence>
<reference evidence="7 8" key="2">
    <citation type="submission" date="2017-09" db="EMBL/GenBank/DDBJ databases">
        <title>Depth-based differentiation of microbial function through sediment-hosted aquifers and enrichment of novel symbionts in the deep terrestrial subsurface.</title>
        <authorList>
            <person name="Probst A.J."/>
            <person name="Ladd B."/>
            <person name="Jarett J.K."/>
            <person name="Geller-Mcgrath D.E."/>
            <person name="Sieber C.M."/>
            <person name="Emerson J.B."/>
            <person name="Anantharaman K."/>
            <person name="Thomas B.C."/>
            <person name="Malmstrom R."/>
            <person name="Stieglmeier M."/>
            <person name="Klingl A."/>
            <person name="Woyke T."/>
            <person name="Ryan C.M."/>
            <person name="Banfield J.F."/>
        </authorList>
    </citation>
    <scope>NUCLEOTIDE SEQUENCE [LARGE SCALE GENOMIC DNA]</scope>
    <source>
        <strain evidence="4">CG_4_10_14_3_um_filter_34_13</strain>
        <strain evidence="5">CG_4_9_14_3_um_filter_33_16</strain>
    </source>
</reference>
<sequence>MPENTENKDKDLKIVELVRVPREDEALTIKSLLGSYGIECILQSDITHSVYPFTIDGLGEVIILVSNRDLEKSKKIISETQD</sequence>
<reference evidence="3" key="3">
    <citation type="submission" date="2017-09" db="EMBL/GenBank/DDBJ databases">
        <title>Depth-based differentiation of microbial function through sediment-hosted aquifers and enrichment of novel symbionts in the deep terrestrial subsurface.</title>
        <authorList>
            <person name="Probst A.J."/>
            <person name="Ladd B."/>
            <person name="Jarett J.K."/>
            <person name="Geller-Mcgrath D.E."/>
            <person name="Sieber C.M.K."/>
            <person name="Emerson J.B."/>
            <person name="Anantharaman K."/>
            <person name="Thomas B.C."/>
            <person name="Malmstrom R."/>
            <person name="Stieglmeier M."/>
            <person name="Klingl A."/>
            <person name="Woyke T."/>
            <person name="Ryan C.M."/>
            <person name="Banfield J.F."/>
        </authorList>
    </citation>
    <scope>NUCLEOTIDE SEQUENCE</scope>
    <source>
        <strain evidence="3">CG_4_8_14_3_um_filter_34_18</strain>
    </source>
</reference>
<evidence type="ECO:0000313" key="3">
    <source>
        <dbReference type="EMBL" id="PIX33624.1"/>
    </source>
</evidence>
<evidence type="ECO:0000313" key="2">
    <source>
        <dbReference type="EMBL" id="OIP72533.1"/>
    </source>
</evidence>
<evidence type="ECO:0000313" key="7">
    <source>
        <dbReference type="Proteomes" id="UP000228560"/>
    </source>
</evidence>
<proteinExistence type="predicted"/>
<feature type="domain" description="DUF2007" evidence="1">
    <location>
        <begin position="15"/>
        <end position="80"/>
    </location>
</feature>
<dbReference type="AlphaFoldDB" id="A0A1J5GI99"/>
<evidence type="ECO:0000313" key="5">
    <source>
        <dbReference type="EMBL" id="PJB58106.1"/>
    </source>
</evidence>
<evidence type="ECO:0000313" key="8">
    <source>
        <dbReference type="Proteomes" id="UP000230646"/>
    </source>
</evidence>
<dbReference type="Pfam" id="PF09413">
    <property type="entry name" value="DUF2007"/>
    <property type="match status" value="1"/>
</dbReference>
<dbReference type="Proteomes" id="UP000182763">
    <property type="component" value="Unassembled WGS sequence"/>
</dbReference>
<dbReference type="EMBL" id="PFIP01000140">
    <property type="protein sequence ID" value="PIX33624.1"/>
    <property type="molecule type" value="Genomic_DNA"/>
</dbReference>
<gene>
    <name evidence="2" type="ORF">AUK42_02090</name>
    <name evidence="5" type="ORF">CO097_00425</name>
    <name evidence="4" type="ORF">COZ07_01930</name>
    <name evidence="3" type="ORF">COZ58_06880</name>
</gene>
<name>A0A1J5GI99_9BACT</name>
<protein>
    <recommendedName>
        <fullName evidence="1">DUF2007 domain-containing protein</fullName>
    </recommendedName>
</protein>
<dbReference type="RefSeq" id="WP_406606920.1">
    <property type="nucleotide sequence ID" value="NZ_PFKO01000070.1"/>
</dbReference>
<accession>A0A1J5GI99</accession>
<accession>A0A2M7PSW7</accession>
<dbReference type="Proteomes" id="UP000231493">
    <property type="component" value="Unassembled WGS sequence"/>
</dbReference>
<accession>A0A2M7K662</accession>
<reference evidence="2 6" key="1">
    <citation type="journal article" date="2016" name="Environ. Microbiol.">
        <title>Genomic resolution of a cold subsurface aquifer community provides metabolic insights for novel microbes adapted to high CO concentrations.</title>
        <authorList>
            <person name="Probst A.J."/>
            <person name="Castelle C.J."/>
            <person name="Singh A."/>
            <person name="Brown C.T."/>
            <person name="Anantharaman K."/>
            <person name="Sharon I."/>
            <person name="Hug L.A."/>
            <person name="Burstein D."/>
            <person name="Emerson J.B."/>
            <person name="Thomas B.C."/>
            <person name="Banfield J.F."/>
        </authorList>
    </citation>
    <scope>NUCLEOTIDE SEQUENCE [LARGE SCALE GENOMIC DNA]</scope>
    <source>
        <strain evidence="2">CG2_30_33_13</strain>
    </source>
</reference>
<evidence type="ECO:0000313" key="6">
    <source>
        <dbReference type="Proteomes" id="UP000182763"/>
    </source>
</evidence>
<dbReference type="Proteomes" id="UP000228560">
    <property type="component" value="Unassembled WGS sequence"/>
</dbReference>
<dbReference type="InterPro" id="IPR018551">
    <property type="entry name" value="DUF2007"/>
</dbReference>
<dbReference type="EMBL" id="PFKO01000070">
    <property type="protein sequence ID" value="PIY33501.1"/>
    <property type="molecule type" value="Genomic_DNA"/>
</dbReference>
<organism evidence="2 6">
    <name type="scientific">Candidatus Infernicultor aquiphilus</name>
    <dbReference type="NCBI Taxonomy" id="1805029"/>
    <lineage>
        <taxon>Bacteria</taxon>
        <taxon>Pseudomonadati</taxon>
        <taxon>Atribacterota</taxon>
        <taxon>Candidatus Phoenicimicrobiia</taxon>
        <taxon>Candidatus Pheonicimicrobiales</taxon>
        <taxon>Candidatus Phoenicimicrobiaceae</taxon>
        <taxon>Candidatus Infernicultor</taxon>
    </lineage>
</organism>
<dbReference type="EMBL" id="PFTV01000008">
    <property type="protein sequence ID" value="PJB58106.1"/>
    <property type="molecule type" value="Genomic_DNA"/>
</dbReference>
<comment type="caution">
    <text evidence="2">The sequence shown here is derived from an EMBL/GenBank/DDBJ whole genome shotgun (WGS) entry which is preliminary data.</text>
</comment>